<evidence type="ECO:0000259" key="5">
    <source>
        <dbReference type="Pfam" id="PF23383"/>
    </source>
</evidence>
<dbReference type="Pfam" id="PF23383">
    <property type="entry name" value="Beta-prop_IFT140_1st"/>
    <property type="match status" value="1"/>
</dbReference>
<feature type="repeat" description="WD" evidence="2">
    <location>
        <begin position="260"/>
        <end position="301"/>
    </location>
</feature>
<dbReference type="InterPro" id="IPR001680">
    <property type="entry name" value="WD40_rpt"/>
</dbReference>
<dbReference type="OrthoDB" id="16717at2759"/>
<feature type="compositionally biased region" description="Polar residues" evidence="4">
    <location>
        <begin position="1"/>
        <end position="11"/>
    </location>
</feature>
<dbReference type="SUPFAM" id="SSF50978">
    <property type="entry name" value="WD40 repeat-like"/>
    <property type="match status" value="1"/>
</dbReference>
<dbReference type="InterPro" id="IPR015943">
    <property type="entry name" value="WD40/YVTN_repeat-like_dom_sf"/>
</dbReference>
<evidence type="ECO:0000256" key="2">
    <source>
        <dbReference type="PROSITE-ProRule" id="PRU00221"/>
    </source>
</evidence>
<dbReference type="SMART" id="SM00320">
    <property type="entry name" value="WD40"/>
    <property type="match status" value="7"/>
</dbReference>
<dbReference type="PROSITE" id="PS50294">
    <property type="entry name" value="WD_REPEATS_REGION"/>
    <property type="match status" value="3"/>
</dbReference>
<feature type="region of interest" description="Disordered" evidence="4">
    <location>
        <begin position="1"/>
        <end position="22"/>
    </location>
</feature>
<protein>
    <recommendedName>
        <fullName evidence="1 3">Polyadenylation factor subunit 2</fullName>
    </recommendedName>
</protein>
<evidence type="ECO:0000313" key="6">
    <source>
        <dbReference type="EMBL" id="OEJ81723.1"/>
    </source>
</evidence>
<evidence type="ECO:0000313" key="7">
    <source>
        <dbReference type="Proteomes" id="UP000095358"/>
    </source>
</evidence>
<dbReference type="AlphaFoldDB" id="A0A1E5R5A3"/>
<evidence type="ECO:0000256" key="3">
    <source>
        <dbReference type="RuleBase" id="RU369034"/>
    </source>
</evidence>
<dbReference type="PANTHER" id="PTHR22836:SF0">
    <property type="entry name" value="PRE-MRNA 3' END PROCESSING PROTEIN WDR33"/>
    <property type="match status" value="1"/>
</dbReference>
<accession>A0A1E5R5A3</accession>
<dbReference type="InterPro" id="IPR036322">
    <property type="entry name" value="WD40_repeat_dom_sf"/>
</dbReference>
<dbReference type="CDD" id="cd00200">
    <property type="entry name" value="WD40"/>
    <property type="match status" value="1"/>
</dbReference>
<reference evidence="7" key="1">
    <citation type="journal article" date="2016" name="Genome Announc.">
        <title>Genome sequences of three species of Hanseniaspora isolated from spontaneous wine fermentations.</title>
        <authorList>
            <person name="Sternes P.R."/>
            <person name="Lee D."/>
            <person name="Kutyna D.R."/>
            <person name="Borneman A.R."/>
        </authorList>
    </citation>
    <scope>NUCLEOTIDE SEQUENCE [LARGE SCALE GENOMIC DNA]</scope>
    <source>
        <strain evidence="7">AWRI3580</strain>
    </source>
</reference>
<keyword evidence="3" id="KW-0507">mRNA processing</keyword>
<evidence type="ECO:0000256" key="1">
    <source>
        <dbReference type="ARBA" id="ARBA00026154"/>
    </source>
</evidence>
<dbReference type="InterPro" id="IPR056154">
    <property type="entry name" value="Beta-prop_IFT140_1st"/>
</dbReference>
<dbReference type="VEuPathDB" id="FungiDB:AWRI3580_g3933"/>
<name>A0A1E5R5A3_HANUV</name>
<proteinExistence type="predicted"/>
<dbReference type="GO" id="GO:0031124">
    <property type="term" value="P:mRNA 3'-end processing"/>
    <property type="evidence" value="ECO:0007669"/>
    <property type="project" value="UniProtKB-UniRule"/>
</dbReference>
<comment type="function">
    <text evidence="3">Required for 3'-end cleavage and polyadenylation of pre-mRNAs.</text>
</comment>
<keyword evidence="7" id="KW-1185">Reference proteome</keyword>
<dbReference type="Pfam" id="PF00400">
    <property type="entry name" value="WD40"/>
    <property type="match status" value="3"/>
</dbReference>
<feature type="repeat" description="WD" evidence="2">
    <location>
        <begin position="395"/>
        <end position="426"/>
    </location>
</feature>
<feature type="repeat" description="WD" evidence="2">
    <location>
        <begin position="166"/>
        <end position="207"/>
    </location>
</feature>
<dbReference type="PROSITE" id="PS50082">
    <property type="entry name" value="WD_REPEATS_2"/>
    <property type="match status" value="3"/>
</dbReference>
<feature type="domain" description="IFT140 first beta-propeller" evidence="5">
    <location>
        <begin position="122"/>
        <end position="199"/>
    </location>
</feature>
<dbReference type="GO" id="GO:0005847">
    <property type="term" value="C:mRNA cleavage and polyadenylation specificity factor complex"/>
    <property type="evidence" value="ECO:0007669"/>
    <property type="project" value="TreeGrafter"/>
</dbReference>
<evidence type="ECO:0000256" key="4">
    <source>
        <dbReference type="SAM" id="MobiDB-lite"/>
    </source>
</evidence>
<keyword evidence="3" id="KW-0539">Nucleus</keyword>
<dbReference type="STRING" id="29833.A0A1E5R5A3"/>
<dbReference type="Gene3D" id="2.130.10.10">
    <property type="entry name" value="YVTN repeat-like/Quinoprotein amine dehydrogenase"/>
    <property type="match status" value="3"/>
</dbReference>
<comment type="subcellular location">
    <subcellularLocation>
        <location evidence="3">Nucleus</location>
    </subcellularLocation>
</comment>
<gene>
    <name evidence="6" type="ORF">AWRI3580_g3933</name>
</gene>
<dbReference type="EMBL" id="LPNN01000010">
    <property type="protein sequence ID" value="OEJ81723.1"/>
    <property type="molecule type" value="Genomic_DNA"/>
</dbReference>
<dbReference type="InterPro" id="IPR045245">
    <property type="entry name" value="Pfs2-like"/>
</dbReference>
<dbReference type="PANTHER" id="PTHR22836">
    <property type="entry name" value="WD40 REPEAT PROTEIN"/>
    <property type="match status" value="1"/>
</dbReference>
<organism evidence="6 7">
    <name type="scientific">Hanseniaspora uvarum</name>
    <name type="common">Yeast</name>
    <name type="synonym">Kloeckera apiculata</name>
    <dbReference type="NCBI Taxonomy" id="29833"/>
    <lineage>
        <taxon>Eukaryota</taxon>
        <taxon>Fungi</taxon>
        <taxon>Dikarya</taxon>
        <taxon>Ascomycota</taxon>
        <taxon>Saccharomycotina</taxon>
        <taxon>Saccharomycetes</taxon>
        <taxon>Saccharomycodales</taxon>
        <taxon>Saccharomycodaceae</taxon>
        <taxon>Hanseniaspora</taxon>
    </lineage>
</organism>
<sequence length="446" mass="50709">MSDISNTSSNENGKKLTAKHGFKKPAINQSNNILYRHHFLKKLNISPSEYSRNQVNKNPYILHNKRKTILHGLVDEPSLVLSTNPSPSLSYQRSINTITKLHRYILTSSQSSQNPLYQSASTTILNANMQISSIAFHPTTKRFIAATGTGELTYWNVKDTQMENITQGHDSIIKKIIMSKNGSWMVSGDDEGILKIWQAGNLRLTKTIENTRDGLEKELLTLGNVRDMCFNWDDSKIVVCGDDKLVKIYDFQNGTMEKVLKGHNWDVNSCDWHESMGLLISGSKDNMIKLWDPRSSKCVKTILSYRSSVNKVRFQKYTQNSNKNFKFYALGKDSVLKSFDMRNMKMPIKSYKDNNFHTFEVDTNNGNRLACGLKTGSLQFYDTSDDLNTFYHEIPSAHNGTINTLAWSPRGNLLLTNATDRSIGIWGRGEIDNEQLYYKPNTSKGK</sequence>
<dbReference type="Proteomes" id="UP000095358">
    <property type="component" value="Unassembled WGS sequence"/>
</dbReference>
<comment type="caution">
    <text evidence="6">The sequence shown here is derived from an EMBL/GenBank/DDBJ whole genome shotgun (WGS) entry which is preliminary data.</text>
</comment>
<keyword evidence="2" id="KW-0853">WD repeat</keyword>